<dbReference type="Proteomes" id="UP000317998">
    <property type="component" value="Unassembled WGS sequence"/>
</dbReference>
<comment type="caution">
    <text evidence="2">The sequence shown here is derived from an EMBL/GenBank/DDBJ whole genome shotgun (WGS) entry which is preliminary data.</text>
</comment>
<dbReference type="AlphaFoldDB" id="A0A542YKT4"/>
<keyword evidence="1" id="KW-0812">Transmembrane</keyword>
<gene>
    <name evidence="2" type="ORF">FB562_1629</name>
</gene>
<sequence length="250" mass="25791">MPSENELRTMLADVPLPKLDIDTGSVIRRSRRRRLPRQIGVGSAMTLAVIGIGVAGFTRLQPSPVGMMAETASDSSGAGEWAPTFSGGGTTGLAPIEKLNGCGGPLAEVTPNEAGLVLEPQFEASVAAGTQQVAGTVTLLNTGTQQVRGTTAASPTMTLSQDGVTVWHSNGPTIMLAALVDLAPGASREYDATITPVLCGEEDETQEQFRAELPPLEPGEYQLSAAILLTPEDGSAGQLVTGPAQAITIE</sequence>
<evidence type="ECO:0000313" key="3">
    <source>
        <dbReference type="Proteomes" id="UP000317998"/>
    </source>
</evidence>
<proteinExistence type="predicted"/>
<protein>
    <recommendedName>
        <fullName evidence="4">Intracellular proteinase inhibitor BsuPI</fullName>
    </recommendedName>
</protein>
<evidence type="ECO:0000256" key="1">
    <source>
        <dbReference type="SAM" id="Phobius"/>
    </source>
</evidence>
<accession>A0A542YKT4</accession>
<keyword evidence="1" id="KW-1133">Transmembrane helix</keyword>
<evidence type="ECO:0008006" key="4">
    <source>
        <dbReference type="Google" id="ProtNLM"/>
    </source>
</evidence>
<reference evidence="2 3" key="1">
    <citation type="submission" date="2019-06" db="EMBL/GenBank/DDBJ databases">
        <title>Sequencing the genomes of 1000 actinobacteria strains.</title>
        <authorList>
            <person name="Klenk H.-P."/>
        </authorList>
    </citation>
    <scope>NUCLEOTIDE SEQUENCE [LARGE SCALE GENOMIC DNA]</scope>
    <source>
        <strain evidence="2 3">DSM 26477</strain>
    </source>
</reference>
<organism evidence="2 3">
    <name type="scientific">Homoserinimonas aerilata</name>
    <dbReference type="NCBI Taxonomy" id="1162970"/>
    <lineage>
        <taxon>Bacteria</taxon>
        <taxon>Bacillati</taxon>
        <taxon>Actinomycetota</taxon>
        <taxon>Actinomycetes</taxon>
        <taxon>Micrococcales</taxon>
        <taxon>Microbacteriaceae</taxon>
        <taxon>Homoserinimonas</taxon>
    </lineage>
</organism>
<keyword evidence="3" id="KW-1185">Reference proteome</keyword>
<feature type="transmembrane region" description="Helical" evidence="1">
    <location>
        <begin position="39"/>
        <end position="58"/>
    </location>
</feature>
<evidence type="ECO:0000313" key="2">
    <source>
        <dbReference type="EMBL" id="TQL48534.1"/>
    </source>
</evidence>
<dbReference type="OrthoDB" id="5007417at2"/>
<keyword evidence="1" id="KW-0472">Membrane</keyword>
<name>A0A542YKT4_9MICO</name>
<dbReference type="EMBL" id="VFOM01000001">
    <property type="protein sequence ID" value="TQL48534.1"/>
    <property type="molecule type" value="Genomic_DNA"/>
</dbReference>
<dbReference type="RefSeq" id="WP_141880624.1">
    <property type="nucleotide sequence ID" value="NZ_VFOM01000001.1"/>
</dbReference>